<keyword evidence="4" id="KW-1185">Reference proteome</keyword>
<dbReference type="AlphaFoldDB" id="A0A4V3CVP2"/>
<dbReference type="Gene3D" id="1.10.101.10">
    <property type="entry name" value="PGBD-like superfamily/PGBD"/>
    <property type="match status" value="2"/>
</dbReference>
<dbReference type="Proteomes" id="UP000294547">
    <property type="component" value="Unassembled WGS sequence"/>
</dbReference>
<feature type="region of interest" description="Disordered" evidence="1">
    <location>
        <begin position="145"/>
        <end position="190"/>
    </location>
</feature>
<accession>A0A4V3CVP2</accession>
<dbReference type="Pfam" id="PF01471">
    <property type="entry name" value="PG_binding_1"/>
    <property type="match status" value="2"/>
</dbReference>
<feature type="domain" description="Peptidoglycan binding-like" evidence="2">
    <location>
        <begin position="285"/>
        <end position="337"/>
    </location>
</feature>
<evidence type="ECO:0000313" key="3">
    <source>
        <dbReference type="EMBL" id="TDP83258.1"/>
    </source>
</evidence>
<dbReference type="InterPro" id="IPR036366">
    <property type="entry name" value="PGBDSf"/>
</dbReference>
<protein>
    <submittedName>
        <fullName evidence="3">Putative peptidoglycan binding protein</fullName>
    </submittedName>
</protein>
<dbReference type="RefSeq" id="WP_126538045.1">
    <property type="nucleotide sequence ID" value="NZ_BSPM01000009.1"/>
</dbReference>
<reference evidence="3 4" key="1">
    <citation type="submission" date="2019-03" db="EMBL/GenBank/DDBJ databases">
        <title>Genomic Encyclopedia of Type Strains, Phase IV (KMG-IV): sequencing the most valuable type-strain genomes for metagenomic binning, comparative biology and taxonomic classification.</title>
        <authorList>
            <person name="Goeker M."/>
        </authorList>
    </citation>
    <scope>NUCLEOTIDE SEQUENCE [LARGE SCALE GENOMIC DNA]</scope>
    <source>
        <strain evidence="3 4">DSM 102969</strain>
    </source>
</reference>
<feature type="domain" description="Peptidoglycan binding-like" evidence="2">
    <location>
        <begin position="86"/>
        <end position="140"/>
    </location>
</feature>
<evidence type="ECO:0000259" key="2">
    <source>
        <dbReference type="Pfam" id="PF01471"/>
    </source>
</evidence>
<evidence type="ECO:0000256" key="1">
    <source>
        <dbReference type="SAM" id="MobiDB-lite"/>
    </source>
</evidence>
<dbReference type="SUPFAM" id="SSF47090">
    <property type="entry name" value="PGBD-like"/>
    <property type="match status" value="2"/>
</dbReference>
<dbReference type="InterPro" id="IPR002477">
    <property type="entry name" value="Peptidoglycan-bd-like"/>
</dbReference>
<name>A0A4V3CVP2_9HYPH</name>
<proteinExistence type="predicted"/>
<organism evidence="3 4">
    <name type="scientific">Oharaeibacter diazotrophicus</name>
    <dbReference type="NCBI Taxonomy" id="1920512"/>
    <lineage>
        <taxon>Bacteria</taxon>
        <taxon>Pseudomonadati</taxon>
        <taxon>Pseudomonadota</taxon>
        <taxon>Alphaproteobacteria</taxon>
        <taxon>Hyphomicrobiales</taxon>
        <taxon>Pleomorphomonadaceae</taxon>
        <taxon>Oharaeibacter</taxon>
    </lineage>
</organism>
<evidence type="ECO:0000313" key="4">
    <source>
        <dbReference type="Proteomes" id="UP000294547"/>
    </source>
</evidence>
<comment type="caution">
    <text evidence="3">The sequence shown here is derived from an EMBL/GenBank/DDBJ whole genome shotgun (WGS) entry which is preliminary data.</text>
</comment>
<dbReference type="OrthoDB" id="9816507at2"/>
<gene>
    <name evidence="3" type="ORF">EDD54_3217</name>
</gene>
<sequence>MPRRDLDLEPPPRSIARSAAGVLFANPTSTAGGLVMTAMAIAIMTNALALQSGPHPAPLFLGTRPVAAAAEPAAEPREPFNLRDRAMVADIQLALKARGYYGGDVDGLPGPMTSTAIAAYEKASGLPATGAPTAELLEVLRGGARDAAAPDAPESLDADEPAATGSVPLPRPSPRRHAAADPVAPEPLPAAPAAPAAIPLPAEAATPAVIPVRATAEPPAPAPAARPRIDAAAEATEPTPLAPVRAVAVEPVRADAEDVPAATAAIGRTEPAVPAPTPSPAASDPRLAKIQEALDLLGYGPLKADGVMTVATRDSIRRFEESRNLPPTGSINERFLRELVRIGGLSAR</sequence>
<dbReference type="InterPro" id="IPR036365">
    <property type="entry name" value="PGBD-like_sf"/>
</dbReference>
<dbReference type="EMBL" id="SNXY01000009">
    <property type="protein sequence ID" value="TDP83258.1"/>
    <property type="molecule type" value="Genomic_DNA"/>
</dbReference>